<dbReference type="RefSeq" id="WP_146317577.1">
    <property type="nucleotide sequence ID" value="NZ_CP042305.1"/>
</dbReference>
<evidence type="ECO:0000313" key="3">
    <source>
        <dbReference type="Proteomes" id="UP000320216"/>
    </source>
</evidence>
<dbReference type="EMBL" id="CP042305">
    <property type="protein sequence ID" value="QDZ13547.1"/>
    <property type="molecule type" value="Genomic_DNA"/>
</dbReference>
<feature type="transmembrane region" description="Helical" evidence="1">
    <location>
        <begin position="174"/>
        <end position="196"/>
    </location>
</feature>
<feature type="transmembrane region" description="Helical" evidence="1">
    <location>
        <begin position="12"/>
        <end position="32"/>
    </location>
</feature>
<evidence type="ECO:0000256" key="1">
    <source>
        <dbReference type="SAM" id="Phobius"/>
    </source>
</evidence>
<protein>
    <submittedName>
        <fullName evidence="2">Uncharacterized protein</fullName>
    </submittedName>
</protein>
<accession>A0A5B8LYX3</accession>
<reference evidence="2 3" key="1">
    <citation type="submission" date="2019-07" db="EMBL/GenBank/DDBJ databases">
        <title>Full genome sequence of Humibacter sp. WJ7-1.</title>
        <authorList>
            <person name="Im W.-T."/>
        </authorList>
    </citation>
    <scope>NUCLEOTIDE SEQUENCE [LARGE SCALE GENOMIC DNA]</scope>
    <source>
        <strain evidence="2 3">WJ7-1</strain>
    </source>
</reference>
<name>A0A5B8LYX3_9MICO</name>
<dbReference type="KEGG" id="huw:FPZ11_00860"/>
<sequence length="198" mass="19961">MSTPLLYSALTAMYWGLVLVIVGLGVAAAAVTLRVPRRWLVIAAGATIVAGIVAVVIPHDKPVPAVSVLLGLAVLALSVLGGGPATLFVLALASKGTVREGTHGGIVVDRASVPGGAAEPGEVLRGGTAIGVFERLATTGSIMAGFPEALAVLVALKSVGRFSELDVAEARERFIIGSLVSLVWAAACGALFRFALGV</sequence>
<feature type="transmembrane region" description="Helical" evidence="1">
    <location>
        <begin position="69"/>
        <end position="93"/>
    </location>
</feature>
<keyword evidence="3" id="KW-1185">Reference proteome</keyword>
<proteinExistence type="predicted"/>
<dbReference type="AlphaFoldDB" id="A0A5B8LYX3"/>
<keyword evidence="1" id="KW-0812">Transmembrane</keyword>
<keyword evidence="1" id="KW-1133">Transmembrane helix</keyword>
<keyword evidence="1" id="KW-0472">Membrane</keyword>
<organism evidence="2 3">
    <name type="scientific">Humibacter ginsenosidimutans</name>
    <dbReference type="NCBI Taxonomy" id="2599293"/>
    <lineage>
        <taxon>Bacteria</taxon>
        <taxon>Bacillati</taxon>
        <taxon>Actinomycetota</taxon>
        <taxon>Actinomycetes</taxon>
        <taxon>Micrococcales</taxon>
        <taxon>Microbacteriaceae</taxon>
        <taxon>Humibacter</taxon>
    </lineage>
</organism>
<dbReference type="Proteomes" id="UP000320216">
    <property type="component" value="Chromosome"/>
</dbReference>
<evidence type="ECO:0000313" key="2">
    <source>
        <dbReference type="EMBL" id="QDZ13547.1"/>
    </source>
</evidence>
<dbReference type="OrthoDB" id="3388334at2"/>
<feature type="transmembrane region" description="Helical" evidence="1">
    <location>
        <begin position="39"/>
        <end position="57"/>
    </location>
</feature>
<gene>
    <name evidence="2" type="ORF">FPZ11_00860</name>
</gene>